<evidence type="ECO:0000313" key="6">
    <source>
        <dbReference type="Proteomes" id="UP000066480"/>
    </source>
</evidence>
<keyword evidence="6" id="KW-1185">Reference proteome</keyword>
<dbReference type="SMART" id="SM00354">
    <property type="entry name" value="HTH_LACI"/>
    <property type="match status" value="1"/>
</dbReference>
<name>A0A0K1JQ80_9MICO</name>
<dbReference type="PATRIC" id="fig|571913.6.peg.1393"/>
<dbReference type="OrthoDB" id="3227375at2"/>
<dbReference type="GO" id="GO:0000976">
    <property type="term" value="F:transcription cis-regulatory region binding"/>
    <property type="evidence" value="ECO:0007669"/>
    <property type="project" value="TreeGrafter"/>
</dbReference>
<dbReference type="EMBL" id="CP011112">
    <property type="protein sequence ID" value="AKU18705.1"/>
    <property type="molecule type" value="Genomic_DNA"/>
</dbReference>
<dbReference type="SUPFAM" id="SSF47413">
    <property type="entry name" value="lambda repressor-like DNA-binding domains"/>
    <property type="match status" value="1"/>
</dbReference>
<dbReference type="Pfam" id="PF00356">
    <property type="entry name" value="LacI"/>
    <property type="match status" value="1"/>
</dbReference>
<keyword evidence="3" id="KW-0804">Transcription</keyword>
<dbReference type="Proteomes" id="UP000066480">
    <property type="component" value="Chromosome"/>
</dbReference>
<dbReference type="Pfam" id="PF13377">
    <property type="entry name" value="Peripla_BP_3"/>
    <property type="match status" value="1"/>
</dbReference>
<gene>
    <name evidence="5" type="ORF">VV02_06835</name>
</gene>
<dbReference type="PRINTS" id="PR00036">
    <property type="entry name" value="HTHLACI"/>
</dbReference>
<dbReference type="STRING" id="571913.VV02_06835"/>
<dbReference type="CDD" id="cd06267">
    <property type="entry name" value="PBP1_LacI_sugar_binding-like"/>
    <property type="match status" value="1"/>
</dbReference>
<proteinExistence type="predicted"/>
<evidence type="ECO:0000313" key="5">
    <source>
        <dbReference type="EMBL" id="AKU18705.1"/>
    </source>
</evidence>
<dbReference type="PANTHER" id="PTHR30146">
    <property type="entry name" value="LACI-RELATED TRANSCRIPTIONAL REPRESSOR"/>
    <property type="match status" value="1"/>
</dbReference>
<dbReference type="InterPro" id="IPR028082">
    <property type="entry name" value="Peripla_BP_I"/>
</dbReference>
<dbReference type="Gene3D" id="1.10.260.40">
    <property type="entry name" value="lambda repressor-like DNA-binding domains"/>
    <property type="match status" value="1"/>
</dbReference>
<sequence>MTTRPGRRRSAGRGTADGPVTIADVAREAGVSAATVSRTVNGNYPVAAATRERIESAMHSLGYTVNAHARALAGSSSRIVGIVVNDVVDPFFGYITRGVQQESAERNLLCLVCSSQGRPERELAYVELLIQQRADVVVLVGGSYDDADYVAKMARHARSLASLGSVLTLCGRPSLGTDAPVVSVDYDNEGGAFAATDHLLNAGHRRILYLGGPTELSTTRHRVAGHRRALEARGITPDPELIRTGAFGRRWGQEHLHEALDAGLDFTAVFAANDLLAAGVYQAVREAGLQIPQDLSIIGYDDMPVSVELTPALTTVRVPLEELGRSAVRAALDSLREDDPMVRSRDKDTLGTHVVVRDSVGPPRNAG</sequence>
<keyword evidence="2" id="KW-0238">DNA-binding</keyword>
<evidence type="ECO:0000256" key="1">
    <source>
        <dbReference type="ARBA" id="ARBA00023015"/>
    </source>
</evidence>
<dbReference type="InterPro" id="IPR010982">
    <property type="entry name" value="Lambda_DNA-bd_dom_sf"/>
</dbReference>
<dbReference type="CDD" id="cd01392">
    <property type="entry name" value="HTH_LacI"/>
    <property type="match status" value="1"/>
</dbReference>
<feature type="domain" description="HTH lacI-type" evidence="4">
    <location>
        <begin position="20"/>
        <end position="74"/>
    </location>
</feature>
<protein>
    <submittedName>
        <fullName evidence="5">LacI family transcriptional regulator</fullName>
    </submittedName>
</protein>
<dbReference type="PANTHER" id="PTHR30146:SF153">
    <property type="entry name" value="LACTOSE OPERON REPRESSOR"/>
    <property type="match status" value="1"/>
</dbReference>
<evidence type="ECO:0000256" key="3">
    <source>
        <dbReference type="ARBA" id="ARBA00023163"/>
    </source>
</evidence>
<dbReference type="RefSeq" id="WP_052596645.1">
    <property type="nucleotide sequence ID" value="NZ_CP011112.1"/>
</dbReference>
<dbReference type="KEGG" id="lmoi:VV02_06835"/>
<dbReference type="SUPFAM" id="SSF53822">
    <property type="entry name" value="Periplasmic binding protein-like I"/>
    <property type="match status" value="1"/>
</dbReference>
<dbReference type="PROSITE" id="PS50932">
    <property type="entry name" value="HTH_LACI_2"/>
    <property type="match status" value="1"/>
</dbReference>
<dbReference type="Gene3D" id="3.40.50.2300">
    <property type="match status" value="2"/>
</dbReference>
<organism evidence="5 6">
    <name type="scientific">Luteipulveratus mongoliensis</name>
    <dbReference type="NCBI Taxonomy" id="571913"/>
    <lineage>
        <taxon>Bacteria</taxon>
        <taxon>Bacillati</taxon>
        <taxon>Actinomycetota</taxon>
        <taxon>Actinomycetes</taxon>
        <taxon>Micrococcales</taxon>
        <taxon>Dermacoccaceae</taxon>
        <taxon>Luteipulveratus</taxon>
    </lineage>
</organism>
<dbReference type="AlphaFoldDB" id="A0A0K1JQ80"/>
<evidence type="ECO:0000256" key="2">
    <source>
        <dbReference type="ARBA" id="ARBA00023125"/>
    </source>
</evidence>
<dbReference type="InterPro" id="IPR046335">
    <property type="entry name" value="LacI/GalR-like_sensor"/>
</dbReference>
<dbReference type="InterPro" id="IPR000843">
    <property type="entry name" value="HTH_LacI"/>
</dbReference>
<dbReference type="GO" id="GO:0003700">
    <property type="term" value="F:DNA-binding transcription factor activity"/>
    <property type="evidence" value="ECO:0007669"/>
    <property type="project" value="TreeGrafter"/>
</dbReference>
<keyword evidence="1" id="KW-0805">Transcription regulation</keyword>
<evidence type="ECO:0000259" key="4">
    <source>
        <dbReference type="PROSITE" id="PS50932"/>
    </source>
</evidence>
<reference evidence="5 6" key="1">
    <citation type="submission" date="2015-03" db="EMBL/GenBank/DDBJ databases">
        <title>Luteipulveratus halotolerans sp. nov., a novel actinobacterium (Dermacoccaceae) from Sarawak, Malaysia.</title>
        <authorList>
            <person name="Juboi H."/>
            <person name="Basik A."/>
            <person name="Shamsul S.S."/>
            <person name="Arnold P."/>
            <person name="Schmitt E.K."/>
            <person name="Sanglier J.-J."/>
            <person name="Yeo T."/>
        </authorList>
    </citation>
    <scope>NUCLEOTIDE SEQUENCE [LARGE SCALE GENOMIC DNA]</scope>
    <source>
        <strain evidence="5 6">MN07-A0370</strain>
    </source>
</reference>
<accession>A0A0K1JQ80</accession>